<dbReference type="AlphaFoldDB" id="A0A642PMP6"/>
<evidence type="ECO:0000313" key="1">
    <source>
        <dbReference type="EMBL" id="KAA5411806.1"/>
    </source>
</evidence>
<protein>
    <recommendedName>
        <fullName evidence="3">DUF2384 domain-containing protein</fullName>
    </recommendedName>
</protein>
<comment type="caution">
    <text evidence="1">The sequence shown here is derived from an EMBL/GenBank/DDBJ whole genome shotgun (WGS) entry which is preliminary data.</text>
</comment>
<evidence type="ECO:0000313" key="2">
    <source>
        <dbReference type="Proteomes" id="UP000448877"/>
    </source>
</evidence>
<reference evidence="1 2" key="1">
    <citation type="journal article" date="2019" name="Nat. Med.">
        <title>A library of human gut bacterial isolates paired with longitudinal multiomics data enables mechanistic microbiome research.</title>
        <authorList>
            <person name="Poyet M."/>
            <person name="Groussin M."/>
            <person name="Gibbons S.M."/>
            <person name="Avila-Pacheco J."/>
            <person name="Jiang X."/>
            <person name="Kearney S.M."/>
            <person name="Perrotta A.R."/>
            <person name="Berdy B."/>
            <person name="Zhao S."/>
            <person name="Lieberman T.D."/>
            <person name="Swanson P.K."/>
            <person name="Smith M."/>
            <person name="Roesemann S."/>
            <person name="Alexander J.E."/>
            <person name="Rich S.A."/>
            <person name="Livny J."/>
            <person name="Vlamakis H."/>
            <person name="Clish C."/>
            <person name="Bullock K."/>
            <person name="Deik A."/>
            <person name="Scott J."/>
            <person name="Pierce K.A."/>
            <person name="Xavier R.J."/>
            <person name="Alm E.J."/>
        </authorList>
    </citation>
    <scope>NUCLEOTIDE SEQUENCE [LARGE SCALE GENOMIC DNA]</scope>
    <source>
        <strain evidence="1 2">BIOML-A6</strain>
    </source>
</reference>
<sequence>MKMNAKLENEYSGDEVWSHFAETAKKEVDSPDFNTDYDILNKLKEYLNPHEDIAYVVYYFFYNDSVKWIQRAIPILDNISPMECLCSKELINRLREALLRTPL</sequence>
<name>A0A642PMP6_9BACE</name>
<gene>
    <name evidence="1" type="ORF">F2Y81_28015</name>
</gene>
<dbReference type="Proteomes" id="UP000448877">
    <property type="component" value="Unassembled WGS sequence"/>
</dbReference>
<dbReference type="RefSeq" id="WP_149920725.1">
    <property type="nucleotide sequence ID" value="NZ_VVYV01000095.1"/>
</dbReference>
<accession>A0A642PMP6</accession>
<proteinExistence type="predicted"/>
<organism evidence="1 2">
    <name type="scientific">Bacteroides cellulosilyticus</name>
    <dbReference type="NCBI Taxonomy" id="246787"/>
    <lineage>
        <taxon>Bacteria</taxon>
        <taxon>Pseudomonadati</taxon>
        <taxon>Bacteroidota</taxon>
        <taxon>Bacteroidia</taxon>
        <taxon>Bacteroidales</taxon>
        <taxon>Bacteroidaceae</taxon>
        <taxon>Bacteroides</taxon>
    </lineage>
</organism>
<dbReference type="EMBL" id="VVYV01000095">
    <property type="protein sequence ID" value="KAA5411806.1"/>
    <property type="molecule type" value="Genomic_DNA"/>
</dbReference>
<evidence type="ECO:0008006" key="3">
    <source>
        <dbReference type="Google" id="ProtNLM"/>
    </source>
</evidence>